<dbReference type="Proteomes" id="UP000663881">
    <property type="component" value="Unassembled WGS sequence"/>
</dbReference>
<comment type="caution">
    <text evidence="2">The sequence shown here is derived from an EMBL/GenBank/DDBJ whole genome shotgun (WGS) entry which is preliminary data.</text>
</comment>
<accession>A0A819S541</accession>
<feature type="compositionally biased region" description="Low complexity" evidence="1">
    <location>
        <begin position="16"/>
        <end position="28"/>
    </location>
</feature>
<protein>
    <submittedName>
        <fullName evidence="2">Uncharacterized protein</fullName>
    </submittedName>
</protein>
<feature type="compositionally biased region" description="Basic and acidic residues" evidence="1">
    <location>
        <begin position="1"/>
        <end position="15"/>
    </location>
</feature>
<name>A0A819S541_9BILA</name>
<sequence>MDYDNIKISESKSDESAGASSKSTSSSSIYQPRQRMAQNYLLLWVDASMDEADKDCQDILAQLKNVVNEVHLCSQSDQCIHLVNQLDTERAFVITSGYFGRHLVSKIHGMSQLDAIYIFCGNKSKHQEWTQNWTKIKGVHTNIKEICQALQLSVKKCEQDSIAVSFLTANEMASIDNLNQLEPTFMYTQIFKEILLGMKHSEQAIRQFTAYCRKNNSVSSINIGRFENEYHAQLAIWWYTFPSNIYSMLNKALRTLDTDAIITMGF</sequence>
<dbReference type="AlphaFoldDB" id="A0A819S541"/>
<evidence type="ECO:0000256" key="1">
    <source>
        <dbReference type="SAM" id="MobiDB-lite"/>
    </source>
</evidence>
<gene>
    <name evidence="2" type="ORF">OKA104_LOCUS32934</name>
</gene>
<feature type="region of interest" description="Disordered" evidence="1">
    <location>
        <begin position="1"/>
        <end position="30"/>
    </location>
</feature>
<evidence type="ECO:0000313" key="2">
    <source>
        <dbReference type="EMBL" id="CAF4053453.1"/>
    </source>
</evidence>
<proteinExistence type="predicted"/>
<dbReference type="EMBL" id="CAJOAY010004074">
    <property type="protein sequence ID" value="CAF4053453.1"/>
    <property type="molecule type" value="Genomic_DNA"/>
</dbReference>
<reference evidence="2" key="1">
    <citation type="submission" date="2021-02" db="EMBL/GenBank/DDBJ databases">
        <authorList>
            <person name="Nowell W R."/>
        </authorList>
    </citation>
    <scope>NUCLEOTIDE SEQUENCE</scope>
</reference>
<evidence type="ECO:0000313" key="3">
    <source>
        <dbReference type="Proteomes" id="UP000663881"/>
    </source>
</evidence>
<feature type="non-terminal residue" evidence="2">
    <location>
        <position position="266"/>
    </location>
</feature>
<organism evidence="2 3">
    <name type="scientific">Adineta steineri</name>
    <dbReference type="NCBI Taxonomy" id="433720"/>
    <lineage>
        <taxon>Eukaryota</taxon>
        <taxon>Metazoa</taxon>
        <taxon>Spiralia</taxon>
        <taxon>Gnathifera</taxon>
        <taxon>Rotifera</taxon>
        <taxon>Eurotatoria</taxon>
        <taxon>Bdelloidea</taxon>
        <taxon>Adinetida</taxon>
        <taxon>Adinetidae</taxon>
        <taxon>Adineta</taxon>
    </lineage>
</organism>